<dbReference type="InterPro" id="IPR003772">
    <property type="entry name" value="YceD"/>
</dbReference>
<dbReference type="AlphaFoldDB" id="A0A380T955"/>
<organism evidence="2">
    <name type="scientific">metagenome</name>
    <dbReference type="NCBI Taxonomy" id="256318"/>
    <lineage>
        <taxon>unclassified sequences</taxon>
        <taxon>metagenomes</taxon>
    </lineage>
</organism>
<dbReference type="EMBL" id="UIDG01000047">
    <property type="protein sequence ID" value="SUS04699.1"/>
    <property type="molecule type" value="Genomic_DNA"/>
</dbReference>
<accession>A0A380T955</accession>
<sequence length="190" mass="19951">MSASALEFSRPIDVADLPADGRAFAIEASASECTHVAARLGVQAVESLHAEGTVQPQGRVDVVRLAGTLTARLRQICVVTLESFDVTITAVLERLYDASIGDEWADAEDDQGQLVVHVGPDAFSEPLADARIDVGEAAVEQLALELDPHPRKPGATFAVPIDGGVADAQPTSSPFAKLAGLRRRQPGGPH</sequence>
<protein>
    <recommendedName>
        <fullName evidence="3">DUF177 domain-containing protein</fullName>
    </recommendedName>
</protein>
<dbReference type="Pfam" id="PF02620">
    <property type="entry name" value="YceD"/>
    <property type="match status" value="1"/>
</dbReference>
<evidence type="ECO:0000313" key="2">
    <source>
        <dbReference type="EMBL" id="SUS04699.1"/>
    </source>
</evidence>
<name>A0A380T955_9ZZZZ</name>
<gene>
    <name evidence="2" type="ORF">DF3PB_1400001</name>
</gene>
<evidence type="ECO:0000256" key="1">
    <source>
        <dbReference type="SAM" id="MobiDB-lite"/>
    </source>
</evidence>
<proteinExistence type="predicted"/>
<feature type="compositionally biased region" description="Basic residues" evidence="1">
    <location>
        <begin position="180"/>
        <end position="190"/>
    </location>
</feature>
<feature type="region of interest" description="Disordered" evidence="1">
    <location>
        <begin position="161"/>
        <end position="190"/>
    </location>
</feature>
<reference evidence="2" key="1">
    <citation type="submission" date="2018-07" db="EMBL/GenBank/DDBJ databases">
        <authorList>
            <person name="Quirk P.G."/>
            <person name="Krulwich T.A."/>
        </authorList>
    </citation>
    <scope>NUCLEOTIDE SEQUENCE</scope>
</reference>
<evidence type="ECO:0008006" key="3">
    <source>
        <dbReference type="Google" id="ProtNLM"/>
    </source>
</evidence>